<dbReference type="CDD" id="cd08497">
    <property type="entry name" value="MbnE-like"/>
    <property type="match status" value="1"/>
</dbReference>
<accession>A0A2G6E5L4</accession>
<dbReference type="InterPro" id="IPR030678">
    <property type="entry name" value="Peptide/Ni-bd"/>
</dbReference>
<protein>
    <recommendedName>
        <fullName evidence="2">Solute-binding protein family 5 domain-containing protein</fullName>
    </recommendedName>
</protein>
<keyword evidence="1" id="KW-0732">Signal</keyword>
<dbReference type="PANTHER" id="PTHR30290">
    <property type="entry name" value="PERIPLASMIC BINDING COMPONENT OF ABC TRANSPORTER"/>
    <property type="match status" value="1"/>
</dbReference>
<dbReference type="PIRSF" id="PIRSF002741">
    <property type="entry name" value="MppA"/>
    <property type="match status" value="1"/>
</dbReference>
<gene>
    <name evidence="3" type="ORF">CSB45_07415</name>
</gene>
<dbReference type="Gene3D" id="3.40.190.10">
    <property type="entry name" value="Periplasmic binding protein-like II"/>
    <property type="match status" value="1"/>
</dbReference>
<dbReference type="GO" id="GO:0043190">
    <property type="term" value="C:ATP-binding cassette (ABC) transporter complex"/>
    <property type="evidence" value="ECO:0007669"/>
    <property type="project" value="InterPro"/>
</dbReference>
<evidence type="ECO:0000313" key="3">
    <source>
        <dbReference type="EMBL" id="PID57345.1"/>
    </source>
</evidence>
<evidence type="ECO:0000256" key="1">
    <source>
        <dbReference type="ARBA" id="ARBA00022729"/>
    </source>
</evidence>
<dbReference type="GO" id="GO:0042884">
    <property type="term" value="P:microcin transport"/>
    <property type="evidence" value="ECO:0007669"/>
    <property type="project" value="TreeGrafter"/>
</dbReference>
<dbReference type="GO" id="GO:0015833">
    <property type="term" value="P:peptide transport"/>
    <property type="evidence" value="ECO:0007669"/>
    <property type="project" value="TreeGrafter"/>
</dbReference>
<feature type="domain" description="Solute-binding protein family 5" evidence="2">
    <location>
        <begin position="89"/>
        <end position="468"/>
    </location>
</feature>
<dbReference type="AlphaFoldDB" id="A0A2G6E5L4"/>
<dbReference type="InterPro" id="IPR039424">
    <property type="entry name" value="SBP_5"/>
</dbReference>
<comment type="caution">
    <text evidence="3">The sequence shown here is derived from an EMBL/GenBank/DDBJ whole genome shotgun (WGS) entry which is preliminary data.</text>
</comment>
<dbReference type="GO" id="GO:0030288">
    <property type="term" value="C:outer membrane-bounded periplasmic space"/>
    <property type="evidence" value="ECO:0007669"/>
    <property type="project" value="TreeGrafter"/>
</dbReference>
<name>A0A2G6E5L4_9BACT</name>
<reference evidence="3 4" key="1">
    <citation type="submission" date="2017-10" db="EMBL/GenBank/DDBJ databases">
        <title>Novel microbial diversity and functional potential in the marine mammal oral microbiome.</title>
        <authorList>
            <person name="Dudek N.K."/>
            <person name="Sun C.L."/>
            <person name="Burstein D."/>
            <person name="Kantor R.S."/>
            <person name="Aliaga Goltsman D.S."/>
            <person name="Bik E.M."/>
            <person name="Thomas B.C."/>
            <person name="Banfield J.F."/>
            <person name="Relman D.A."/>
        </authorList>
    </citation>
    <scope>NUCLEOTIDE SEQUENCE [LARGE SCALE GENOMIC DNA]</scope>
    <source>
        <strain evidence="3">DOLZORAL124_49_17</strain>
    </source>
</reference>
<proteinExistence type="predicted"/>
<sequence length="588" mass="69022">MKRVRYAVVMMIVIMSLLPLYSSAEWVENKDFPLIGDPNAQKGGRLRYAIISYPATFRLHGPSSNTTFINLMSSLVYQTLIDIHPNTMEFIPGLAEAWEIQDDNSTFLFRINPKAQWEDGQPVSPEDVVFSYELVIDPETKDPYSADLFGRLFEKPEIVDEYTVKFKAKTLHWRNFMFCGANLPILPAHTFRGKNYLQDFNWKLPNGSGPYKLESFRKGRNIVFKRRDDFWANDEREHIGVYNFDRIKFSVVRDRNLIYEKFKKGEFDYYIVSVARKWVEEMDFDKIQKGWIQKRKIFTSQPNGVYGLALNMRQFPFDDLRVRKALNYLYNRPLFTEKLFFNEYVEMHSYFPGGPYENPRNERIGYDPEKAQSLLAEAGWTERNAQGILEKDGQPFVVTALYGDEASERHLTIFQEDLRKAGIELKLKRVDYSTMYKLIDERNFHMANMAWNALLFPNPESSYHSKYADINQTNNITGITNPKIDTILDAYPEMFEKTERIEALRELDGLIYQEHPYILNWYAPFTRVLYWNRFGMPECYFSRFGGSDSILSTWWFDPQKQAQLDDAMKTGSALEVGTVDVFPWDAQE</sequence>
<dbReference type="Proteomes" id="UP000229740">
    <property type="component" value="Unassembled WGS sequence"/>
</dbReference>
<dbReference type="EMBL" id="PDPS01000027">
    <property type="protein sequence ID" value="PID57345.1"/>
    <property type="molecule type" value="Genomic_DNA"/>
</dbReference>
<dbReference type="Pfam" id="PF00496">
    <property type="entry name" value="SBP_bac_5"/>
    <property type="match status" value="1"/>
</dbReference>
<organism evidence="3 4">
    <name type="scientific">candidate division KSB3 bacterium</name>
    <dbReference type="NCBI Taxonomy" id="2044937"/>
    <lineage>
        <taxon>Bacteria</taxon>
        <taxon>candidate division KSB3</taxon>
    </lineage>
</organism>
<evidence type="ECO:0000313" key="4">
    <source>
        <dbReference type="Proteomes" id="UP000229740"/>
    </source>
</evidence>
<dbReference type="GO" id="GO:1904680">
    <property type="term" value="F:peptide transmembrane transporter activity"/>
    <property type="evidence" value="ECO:0007669"/>
    <property type="project" value="TreeGrafter"/>
</dbReference>
<dbReference type="Gene3D" id="3.10.105.10">
    <property type="entry name" value="Dipeptide-binding Protein, Domain 3"/>
    <property type="match status" value="1"/>
</dbReference>
<dbReference type="PANTHER" id="PTHR30290:SF64">
    <property type="entry name" value="ABC TRANSPORTER PERIPLASMIC BINDING PROTEIN"/>
    <property type="match status" value="1"/>
</dbReference>
<dbReference type="SUPFAM" id="SSF53850">
    <property type="entry name" value="Periplasmic binding protein-like II"/>
    <property type="match status" value="1"/>
</dbReference>
<evidence type="ECO:0000259" key="2">
    <source>
        <dbReference type="Pfam" id="PF00496"/>
    </source>
</evidence>
<dbReference type="InterPro" id="IPR000914">
    <property type="entry name" value="SBP_5_dom"/>
</dbReference>